<protein>
    <submittedName>
        <fullName evidence="2">Uncharacterized protein</fullName>
    </submittedName>
</protein>
<organism evidence="2 3">
    <name type="scientific">Pseudanabaena galeata UHCC 0370</name>
    <dbReference type="NCBI Taxonomy" id="3110310"/>
    <lineage>
        <taxon>Bacteria</taxon>
        <taxon>Bacillati</taxon>
        <taxon>Cyanobacteriota</taxon>
        <taxon>Cyanophyceae</taxon>
        <taxon>Pseudanabaenales</taxon>
        <taxon>Pseudanabaenaceae</taxon>
        <taxon>Pseudanabaena</taxon>
    </lineage>
</organism>
<proteinExistence type="predicted"/>
<evidence type="ECO:0000313" key="2">
    <source>
        <dbReference type="EMBL" id="MEA5480155.1"/>
    </source>
</evidence>
<dbReference type="EMBL" id="JAYGIE010000111">
    <property type="protein sequence ID" value="MEA5480155.1"/>
    <property type="molecule type" value="Genomic_DNA"/>
</dbReference>
<evidence type="ECO:0000313" key="3">
    <source>
        <dbReference type="Proteomes" id="UP001301388"/>
    </source>
</evidence>
<accession>A0ABU5TPD8</accession>
<name>A0ABU5TPD8_9CYAN</name>
<dbReference type="RefSeq" id="WP_323263230.1">
    <property type="nucleotide sequence ID" value="NZ_JAYGIE010000111.1"/>
</dbReference>
<dbReference type="Proteomes" id="UP001301388">
    <property type="component" value="Unassembled WGS sequence"/>
</dbReference>
<reference evidence="2 3" key="1">
    <citation type="submission" date="2023-12" db="EMBL/GenBank/DDBJ databases">
        <title>Baltic Sea Cyanobacteria.</title>
        <authorList>
            <person name="Delbaje E."/>
            <person name="Fewer D.P."/>
            <person name="Shishido T.K."/>
        </authorList>
    </citation>
    <scope>NUCLEOTIDE SEQUENCE [LARGE SCALE GENOMIC DNA]</scope>
    <source>
        <strain evidence="2 3">UHCC 0370</strain>
    </source>
</reference>
<comment type="caution">
    <text evidence="2">The sequence shown here is derived from an EMBL/GenBank/DDBJ whole genome shotgun (WGS) entry which is preliminary data.</text>
</comment>
<sequence>MIITIDLLSPKNQTAIAPSTPKITIASSTKSNSDHPSQHPKHHDRLHKNQIVKALQDKMSVQGFNSDLNLSMKNFP</sequence>
<keyword evidence="3" id="KW-1185">Reference proteome</keyword>
<evidence type="ECO:0000256" key="1">
    <source>
        <dbReference type="SAM" id="MobiDB-lite"/>
    </source>
</evidence>
<gene>
    <name evidence="2" type="ORF">VB774_21200</name>
</gene>
<feature type="compositionally biased region" description="Basic residues" evidence="1">
    <location>
        <begin position="38"/>
        <end position="47"/>
    </location>
</feature>
<feature type="region of interest" description="Disordered" evidence="1">
    <location>
        <begin position="23"/>
        <end position="47"/>
    </location>
</feature>